<evidence type="ECO:0000259" key="1">
    <source>
        <dbReference type="PROSITE" id="PS51186"/>
    </source>
</evidence>
<dbReference type="InterPro" id="IPR000182">
    <property type="entry name" value="GNAT_dom"/>
</dbReference>
<accession>A0A6L9EH56</accession>
<dbReference type="GO" id="GO:0016747">
    <property type="term" value="F:acyltransferase activity, transferring groups other than amino-acyl groups"/>
    <property type="evidence" value="ECO:0007669"/>
    <property type="project" value="InterPro"/>
</dbReference>
<sequence length="172" mass="19780">MKPFKSIQSPRTLIRRFRVDDKPDLISLLCDKEVTKHMAFPDEMLTPEGVSELLDITITSYTSPEPLLSFAIEDIKSKAFLGVSGFTVLTDNEIEIFYAFLPKYWGRGLATEILEYLSNYVFEQDPRHTVVAPITWNNPASIKVAEKNGFKSHGLKEDPNYKEPVYIYKKKR</sequence>
<dbReference type="Pfam" id="PF13302">
    <property type="entry name" value="Acetyltransf_3"/>
    <property type="match status" value="1"/>
</dbReference>
<dbReference type="AlphaFoldDB" id="A0A6L9EH56"/>
<dbReference type="SUPFAM" id="SSF55729">
    <property type="entry name" value="Acyl-CoA N-acyltransferases (Nat)"/>
    <property type="match status" value="1"/>
</dbReference>
<dbReference type="InterPro" id="IPR016181">
    <property type="entry name" value="Acyl_CoA_acyltransferase"/>
</dbReference>
<dbReference type="RefSeq" id="WP_161437122.1">
    <property type="nucleotide sequence ID" value="NZ_WXYO01000008.1"/>
</dbReference>
<dbReference type="PANTHER" id="PTHR43792">
    <property type="entry name" value="GNAT FAMILY, PUTATIVE (AFU_ORTHOLOGUE AFUA_3G00765)-RELATED-RELATED"/>
    <property type="match status" value="1"/>
</dbReference>
<keyword evidence="3" id="KW-1185">Reference proteome</keyword>
<dbReference type="EMBL" id="WXYO01000008">
    <property type="protein sequence ID" value="NAS14094.1"/>
    <property type="molecule type" value="Genomic_DNA"/>
</dbReference>
<proteinExistence type="predicted"/>
<dbReference type="InterPro" id="IPR051531">
    <property type="entry name" value="N-acetyltransferase"/>
</dbReference>
<gene>
    <name evidence="2" type="ORF">GTQ38_18940</name>
</gene>
<feature type="domain" description="N-acetyltransferase" evidence="1">
    <location>
        <begin position="12"/>
        <end position="172"/>
    </location>
</feature>
<organism evidence="2 3">
    <name type="scientific">Poritiphilus flavus</name>
    <dbReference type="NCBI Taxonomy" id="2697053"/>
    <lineage>
        <taxon>Bacteria</taxon>
        <taxon>Pseudomonadati</taxon>
        <taxon>Bacteroidota</taxon>
        <taxon>Flavobacteriia</taxon>
        <taxon>Flavobacteriales</taxon>
        <taxon>Flavobacteriaceae</taxon>
        <taxon>Poritiphilus</taxon>
    </lineage>
</organism>
<protein>
    <submittedName>
        <fullName evidence="2">GNAT family N-acetyltransferase</fullName>
    </submittedName>
</protein>
<keyword evidence="2" id="KW-0808">Transferase</keyword>
<dbReference type="Proteomes" id="UP000475249">
    <property type="component" value="Unassembled WGS sequence"/>
</dbReference>
<name>A0A6L9EH56_9FLAO</name>
<evidence type="ECO:0000313" key="3">
    <source>
        <dbReference type="Proteomes" id="UP000475249"/>
    </source>
</evidence>
<evidence type="ECO:0000313" key="2">
    <source>
        <dbReference type="EMBL" id="NAS14094.1"/>
    </source>
</evidence>
<dbReference type="Gene3D" id="3.40.630.30">
    <property type="match status" value="1"/>
</dbReference>
<comment type="caution">
    <text evidence="2">The sequence shown here is derived from an EMBL/GenBank/DDBJ whole genome shotgun (WGS) entry which is preliminary data.</text>
</comment>
<reference evidence="2 3" key="1">
    <citation type="submission" date="2020-01" db="EMBL/GenBank/DDBJ databases">
        <title>Bacteria diversity of Porities sp.</title>
        <authorList>
            <person name="Wang G."/>
        </authorList>
    </citation>
    <scope>NUCLEOTIDE SEQUENCE [LARGE SCALE GENOMIC DNA]</scope>
    <source>
        <strain evidence="2 3">R33</strain>
    </source>
</reference>
<dbReference type="PROSITE" id="PS51186">
    <property type="entry name" value="GNAT"/>
    <property type="match status" value="1"/>
</dbReference>